<accession>A0AAV4UIN3</accession>
<dbReference type="AlphaFoldDB" id="A0AAV4UIN3"/>
<sequence length="53" mass="6069">MWKIAFSHLFPQGLVQHHVKVPLCCRERHASPPIQIMGNALGHERLESVVRLT</sequence>
<keyword evidence="2" id="KW-1185">Reference proteome</keyword>
<comment type="caution">
    <text evidence="1">The sequence shown here is derived from an EMBL/GenBank/DDBJ whole genome shotgun (WGS) entry which is preliminary data.</text>
</comment>
<gene>
    <name evidence="1" type="ORF">CEXT_504851</name>
</gene>
<organism evidence="1 2">
    <name type="scientific">Caerostris extrusa</name>
    <name type="common">Bark spider</name>
    <name type="synonym">Caerostris bankana</name>
    <dbReference type="NCBI Taxonomy" id="172846"/>
    <lineage>
        <taxon>Eukaryota</taxon>
        <taxon>Metazoa</taxon>
        <taxon>Ecdysozoa</taxon>
        <taxon>Arthropoda</taxon>
        <taxon>Chelicerata</taxon>
        <taxon>Arachnida</taxon>
        <taxon>Araneae</taxon>
        <taxon>Araneomorphae</taxon>
        <taxon>Entelegynae</taxon>
        <taxon>Araneoidea</taxon>
        <taxon>Araneidae</taxon>
        <taxon>Caerostris</taxon>
    </lineage>
</organism>
<dbReference type="Proteomes" id="UP001054945">
    <property type="component" value="Unassembled WGS sequence"/>
</dbReference>
<dbReference type="EMBL" id="BPLR01012934">
    <property type="protein sequence ID" value="GIY57624.1"/>
    <property type="molecule type" value="Genomic_DNA"/>
</dbReference>
<evidence type="ECO:0000313" key="2">
    <source>
        <dbReference type="Proteomes" id="UP001054945"/>
    </source>
</evidence>
<name>A0AAV4UIN3_CAEEX</name>
<feature type="non-terminal residue" evidence="1">
    <location>
        <position position="53"/>
    </location>
</feature>
<reference evidence="1 2" key="1">
    <citation type="submission" date="2021-06" db="EMBL/GenBank/DDBJ databases">
        <title>Caerostris extrusa draft genome.</title>
        <authorList>
            <person name="Kono N."/>
            <person name="Arakawa K."/>
        </authorList>
    </citation>
    <scope>NUCLEOTIDE SEQUENCE [LARGE SCALE GENOMIC DNA]</scope>
</reference>
<evidence type="ECO:0000313" key="1">
    <source>
        <dbReference type="EMBL" id="GIY57624.1"/>
    </source>
</evidence>
<protein>
    <submittedName>
        <fullName evidence="1">Uncharacterized protein</fullName>
    </submittedName>
</protein>
<proteinExistence type="predicted"/>